<comment type="caution">
    <text evidence="2">The sequence shown here is derived from an EMBL/GenBank/DDBJ whole genome shotgun (WGS) entry which is preliminary data.</text>
</comment>
<dbReference type="Proteomes" id="UP001281761">
    <property type="component" value="Unassembled WGS sequence"/>
</dbReference>
<name>A0ABQ9WY25_9EUKA</name>
<keyword evidence="3" id="KW-1185">Reference proteome</keyword>
<evidence type="ECO:0000313" key="3">
    <source>
        <dbReference type="Proteomes" id="UP001281761"/>
    </source>
</evidence>
<organism evidence="2 3">
    <name type="scientific">Blattamonas nauphoetae</name>
    <dbReference type="NCBI Taxonomy" id="2049346"/>
    <lineage>
        <taxon>Eukaryota</taxon>
        <taxon>Metamonada</taxon>
        <taxon>Preaxostyla</taxon>
        <taxon>Oxymonadida</taxon>
        <taxon>Blattamonas</taxon>
    </lineage>
</organism>
<feature type="chain" id="PRO_5047402760" evidence="1">
    <location>
        <begin position="17"/>
        <end position="176"/>
    </location>
</feature>
<gene>
    <name evidence="2" type="ORF">BLNAU_20715</name>
</gene>
<accession>A0ABQ9WY25</accession>
<dbReference type="EMBL" id="JARBJD010000302">
    <property type="protein sequence ID" value="KAK2944370.1"/>
    <property type="molecule type" value="Genomic_DNA"/>
</dbReference>
<reference evidence="2 3" key="1">
    <citation type="journal article" date="2022" name="bioRxiv">
        <title>Genomics of Preaxostyla Flagellates Illuminates Evolutionary Transitions and the Path Towards Mitochondrial Loss.</title>
        <authorList>
            <person name="Novak L.V.F."/>
            <person name="Treitli S.C."/>
            <person name="Pyrih J."/>
            <person name="Halakuc P."/>
            <person name="Pipaliya S.V."/>
            <person name="Vacek V."/>
            <person name="Brzon O."/>
            <person name="Soukal P."/>
            <person name="Eme L."/>
            <person name="Dacks J.B."/>
            <person name="Karnkowska A."/>
            <person name="Elias M."/>
            <person name="Hampl V."/>
        </authorList>
    </citation>
    <scope>NUCLEOTIDE SEQUENCE [LARGE SCALE GENOMIC DNA]</scope>
    <source>
        <strain evidence="2">NAU3</strain>
        <tissue evidence="2">Gut</tissue>
    </source>
</reference>
<sequence length="176" mass="19672">MTFLRVLLLAIPWISADYLSTIHPQVDVSRDFEAFLEVLSNNPNRHVLSAVSTVVVPNGTYHGHDIHIHSQNVDISGLSSTISHRYSLHNLTEENESQHQTNEEYRSTKELSVMFDVWNSTCRLDNLRLFANTPDTAVSLIRSSTFVPSLIIRIVVSAASGERATIIVVFIADGIE</sequence>
<keyword evidence="1" id="KW-0732">Signal</keyword>
<proteinExistence type="predicted"/>
<evidence type="ECO:0000256" key="1">
    <source>
        <dbReference type="SAM" id="SignalP"/>
    </source>
</evidence>
<evidence type="ECO:0000313" key="2">
    <source>
        <dbReference type="EMBL" id="KAK2944370.1"/>
    </source>
</evidence>
<protein>
    <submittedName>
        <fullName evidence="2">Uncharacterized protein</fullName>
    </submittedName>
</protein>
<feature type="signal peptide" evidence="1">
    <location>
        <begin position="1"/>
        <end position="16"/>
    </location>
</feature>